<evidence type="ECO:0000256" key="1">
    <source>
        <dbReference type="ARBA" id="ARBA00004141"/>
    </source>
</evidence>
<reference evidence="10" key="1">
    <citation type="submission" date="2025-08" db="UniProtKB">
        <authorList>
            <consortium name="Ensembl"/>
        </authorList>
    </citation>
    <scope>IDENTIFICATION</scope>
</reference>
<reference evidence="10" key="2">
    <citation type="submission" date="2025-09" db="UniProtKB">
        <authorList>
            <consortium name="Ensembl"/>
        </authorList>
    </citation>
    <scope>IDENTIFICATION</scope>
</reference>
<keyword evidence="5 9" id="KW-1133">Transmembrane helix</keyword>
<organism evidence="10">
    <name type="scientific">Petromyzon marinus</name>
    <name type="common">Sea lamprey</name>
    <dbReference type="NCBI Taxonomy" id="7757"/>
    <lineage>
        <taxon>Eukaryota</taxon>
        <taxon>Metazoa</taxon>
        <taxon>Chordata</taxon>
        <taxon>Craniata</taxon>
        <taxon>Vertebrata</taxon>
        <taxon>Cyclostomata</taxon>
        <taxon>Hyperoartia</taxon>
        <taxon>Petromyzontiformes</taxon>
        <taxon>Petromyzontidae</taxon>
        <taxon>Petromyzon</taxon>
    </lineage>
</organism>
<keyword evidence="4 9" id="KW-0812">Transmembrane</keyword>
<comment type="function">
    <text evidence="7">Putative solute transporter.</text>
</comment>
<dbReference type="GeneTree" id="ENSGT00390000015655"/>
<protein>
    <recommendedName>
        <fullName evidence="11">Solute carrier family 35 member F2</fullName>
    </recommendedName>
</protein>
<comment type="similarity">
    <text evidence="2">Belongs to the SLC35F solute transporter family.</text>
</comment>
<dbReference type="PANTHER" id="PTHR14233:SF4">
    <property type="entry name" value="SOLUTE CARRIER FAMILY 35 MEMBER F2"/>
    <property type="match status" value="1"/>
</dbReference>
<evidence type="ECO:0000256" key="3">
    <source>
        <dbReference type="ARBA" id="ARBA00022448"/>
    </source>
</evidence>
<evidence type="ECO:0000313" key="10">
    <source>
        <dbReference type="Ensembl" id="ENSPMAP00000006722.1"/>
    </source>
</evidence>
<evidence type="ECO:0000256" key="6">
    <source>
        <dbReference type="ARBA" id="ARBA00023136"/>
    </source>
</evidence>
<evidence type="ECO:0008006" key="11">
    <source>
        <dbReference type="Google" id="ProtNLM"/>
    </source>
</evidence>
<dbReference type="Ensembl" id="ENSPMAT00000006752.1">
    <property type="protein sequence ID" value="ENSPMAP00000006722.1"/>
    <property type="gene ID" value="ENSPMAG00000006097.1"/>
</dbReference>
<name>S4RND6_PETMA</name>
<dbReference type="InterPro" id="IPR009262">
    <property type="entry name" value="SLC35_F1/F2/F6"/>
</dbReference>
<feature type="transmembrane region" description="Helical" evidence="9">
    <location>
        <begin position="54"/>
        <end position="73"/>
    </location>
</feature>
<feature type="compositionally biased region" description="Low complexity" evidence="8">
    <location>
        <begin position="83"/>
        <end position="105"/>
    </location>
</feature>
<feature type="region of interest" description="Disordered" evidence="8">
    <location>
        <begin position="83"/>
        <end position="113"/>
    </location>
</feature>
<evidence type="ECO:0000256" key="5">
    <source>
        <dbReference type="ARBA" id="ARBA00022989"/>
    </source>
</evidence>
<evidence type="ECO:0000256" key="9">
    <source>
        <dbReference type="SAM" id="Phobius"/>
    </source>
</evidence>
<dbReference type="InterPro" id="IPR052221">
    <property type="entry name" value="SLC35F_Transporter"/>
</dbReference>
<dbReference type="AlphaFoldDB" id="S4RND6"/>
<accession>S4RND6</accession>
<sequence length="113" mass="11449">GLLYVGFACCMFSLYSLMPLALCLTSAASVNLAILTADLYSLFLGTFLFKYSFSALYIAAFLIITSGLILYSVRPTAEAAVTARPAGPAGPAGPAMPGEEAAAAEEGGGGRGG</sequence>
<evidence type="ECO:0000256" key="2">
    <source>
        <dbReference type="ARBA" id="ARBA00007863"/>
    </source>
</evidence>
<proteinExistence type="inferred from homology"/>
<dbReference type="Pfam" id="PF06027">
    <property type="entry name" value="SLC35F"/>
    <property type="match status" value="1"/>
</dbReference>
<evidence type="ECO:0000256" key="8">
    <source>
        <dbReference type="SAM" id="MobiDB-lite"/>
    </source>
</evidence>
<dbReference type="PANTHER" id="PTHR14233">
    <property type="entry name" value="DUF914-RELATED"/>
    <property type="match status" value="1"/>
</dbReference>
<keyword evidence="3" id="KW-0813">Transport</keyword>
<dbReference type="STRING" id="7757.ENSPMAP00000006722"/>
<evidence type="ECO:0000256" key="4">
    <source>
        <dbReference type="ARBA" id="ARBA00022692"/>
    </source>
</evidence>
<evidence type="ECO:0000256" key="7">
    <source>
        <dbReference type="ARBA" id="ARBA00037727"/>
    </source>
</evidence>
<dbReference type="HOGENOM" id="CLU_2139251_0_0_1"/>
<keyword evidence="6 9" id="KW-0472">Membrane</keyword>
<dbReference type="GO" id="GO:0016020">
    <property type="term" value="C:membrane"/>
    <property type="evidence" value="ECO:0007669"/>
    <property type="project" value="UniProtKB-SubCell"/>
</dbReference>
<feature type="transmembrane region" description="Helical" evidence="9">
    <location>
        <begin position="12"/>
        <end position="34"/>
    </location>
</feature>
<comment type="subcellular location">
    <subcellularLocation>
        <location evidence="1">Membrane</location>
        <topology evidence="1">Multi-pass membrane protein</topology>
    </subcellularLocation>
</comment>
<dbReference type="GO" id="GO:0022857">
    <property type="term" value="F:transmembrane transporter activity"/>
    <property type="evidence" value="ECO:0007669"/>
    <property type="project" value="InterPro"/>
</dbReference>